<sequence>MYWALTAFRLLPEFRRLEAEVQEHLKDELSALLERWGGRGIALYSLVGFSGEADLLLFQQAEDPRAFPLLQKELHRTRMQGFLVPEGRFLDRGEGSPEGEALLLLPFGLEGEAEGLRVLRGEALALVEGPLERLFPLFLREGGYLGLKKAPREALDEL</sequence>
<gene>
    <name evidence="1" type="ORF">Theos_0058</name>
</gene>
<name>K7QV87_THEOS</name>
<reference evidence="1 2" key="1">
    <citation type="journal article" date="2013" name="Genome Announc.">
        <title>Whole Genome Sequencing of Thermus oshimai JL-2 and Thermus thermophilus JL-18, Incomplete Denitrifiers from the United States Great Basin.</title>
        <authorList>
            <person name="Murugapiran S.K."/>
            <person name="Huntemann M."/>
            <person name="Wei C.L."/>
            <person name="Han J."/>
            <person name="Detter J.C."/>
            <person name="Han C.S."/>
            <person name="Erkkila T.H."/>
            <person name="Teshima H."/>
            <person name="Chen A."/>
            <person name="Kyrpides N."/>
            <person name="Mavrommatis K."/>
            <person name="Markowitz V."/>
            <person name="Szeto E."/>
            <person name="Ivanova N."/>
            <person name="Pagani I."/>
            <person name="Lam J."/>
            <person name="McDonald A.I."/>
            <person name="Dodsworth J.A."/>
            <person name="Pati A."/>
            <person name="Goodwin L."/>
            <person name="Peters L."/>
            <person name="Pitluck S."/>
            <person name="Woyke T."/>
            <person name="Hedlund B.P."/>
        </authorList>
    </citation>
    <scope>NUCLEOTIDE SEQUENCE</scope>
    <source>
        <strain evidence="1 2">JL-2</strain>
    </source>
</reference>
<evidence type="ECO:0000313" key="1">
    <source>
        <dbReference type="EMBL" id="AFV75143.1"/>
    </source>
</evidence>
<dbReference type="RefSeq" id="WP_016328343.1">
    <property type="nucleotide sequence ID" value="NC_019386.1"/>
</dbReference>
<evidence type="ECO:0000313" key="2">
    <source>
        <dbReference type="Proteomes" id="UP000000211"/>
    </source>
</evidence>
<protein>
    <submittedName>
        <fullName evidence="1">Uncharacterized protein</fullName>
    </submittedName>
</protein>
<dbReference type="KEGG" id="tos:Theos_0058"/>
<dbReference type="OrthoDB" id="9773646at2"/>
<organism evidence="1 2">
    <name type="scientific">Thermus oshimai JL-2</name>
    <dbReference type="NCBI Taxonomy" id="751945"/>
    <lineage>
        <taxon>Bacteria</taxon>
        <taxon>Thermotogati</taxon>
        <taxon>Deinococcota</taxon>
        <taxon>Deinococci</taxon>
        <taxon>Thermales</taxon>
        <taxon>Thermaceae</taxon>
        <taxon>Thermus</taxon>
    </lineage>
</organism>
<dbReference type="Gene3D" id="3.30.70.1030">
    <property type="entry name" value="Apc35880, domain 1"/>
    <property type="match status" value="1"/>
</dbReference>
<dbReference type="eggNOG" id="COG3253">
    <property type="taxonomic scope" value="Bacteria"/>
</dbReference>
<dbReference type="EMBL" id="CP003249">
    <property type="protein sequence ID" value="AFV75143.1"/>
    <property type="molecule type" value="Genomic_DNA"/>
</dbReference>
<dbReference type="STRING" id="751945.Theos_0058"/>
<dbReference type="PATRIC" id="fig|751945.3.peg.54"/>
<proteinExistence type="predicted"/>
<dbReference type="SUPFAM" id="SSF54909">
    <property type="entry name" value="Dimeric alpha+beta barrel"/>
    <property type="match status" value="1"/>
</dbReference>
<dbReference type="InterPro" id="IPR011008">
    <property type="entry name" value="Dimeric_a/b-barrel"/>
</dbReference>
<dbReference type="Proteomes" id="UP000000211">
    <property type="component" value="Chromosome"/>
</dbReference>
<dbReference type="AlphaFoldDB" id="K7QV87"/>
<accession>K7QV87</accession>
<keyword evidence="2" id="KW-1185">Reference proteome</keyword>
<dbReference type="HOGENOM" id="CLU_1668582_0_0_0"/>